<feature type="chain" id="PRO_5014905991" description="Root cap" evidence="2">
    <location>
        <begin position="27"/>
        <end position="447"/>
    </location>
</feature>
<evidence type="ECO:0000313" key="3">
    <source>
        <dbReference type="EMBL" id="SPD16136.1"/>
    </source>
</evidence>
<dbReference type="PANTHER" id="PTHR31656">
    <property type="entry name" value="ROOT CAP DOMAIN-CONTAINING PROTEIN"/>
    <property type="match status" value="1"/>
</dbReference>
<dbReference type="InterPro" id="IPR009646">
    <property type="entry name" value="Root_cap"/>
</dbReference>
<gene>
    <name evidence="3" type="ORF">FSB_LOCUS44018</name>
</gene>
<evidence type="ECO:0000256" key="2">
    <source>
        <dbReference type="SAM" id="SignalP"/>
    </source>
</evidence>
<feature type="compositionally biased region" description="Gly residues" evidence="1">
    <location>
        <begin position="34"/>
        <end position="67"/>
    </location>
</feature>
<dbReference type="Pfam" id="PF06830">
    <property type="entry name" value="Root_cap"/>
    <property type="match status" value="1"/>
</dbReference>
<name>A0A2N9HPP8_FAGSY</name>
<feature type="compositionally biased region" description="Gly residues" evidence="1">
    <location>
        <begin position="88"/>
        <end position="136"/>
    </location>
</feature>
<proteinExistence type="predicted"/>
<evidence type="ECO:0000256" key="1">
    <source>
        <dbReference type="SAM" id="MobiDB-lite"/>
    </source>
</evidence>
<evidence type="ECO:0008006" key="4">
    <source>
        <dbReference type="Google" id="ProtNLM"/>
    </source>
</evidence>
<sequence>MGHRKLCILVAFFILLVSMDAILAQAQGNGNGNGNNGNGNGNGNNGNGNGNGNNGNGNGNGNNGNGNGTETMEMEMETATTMAWYGNNGNGSGNGNGNGNNGNGNGNGNNGNGNGNGNNGNGNGNGNNGNGNGNGNDNGNSNYDVLPPTIAGQERGMCKTNGACFNKTLVCPSQCPERKPKQNKKQKGCFLDCSSKCEATCKYRRVNCDGYGSVCYDPRFIGGDGVMFYFHGAKGGNFAIVSDDNLQINAHFIGTRPEGRTRDFTWVQALSVMFDTHTLVIAAKRVSHWDNKVDALTIRWDGETINIPNDGEAEWRTNGEEREVVVERTDDANNIKIMVSGLVEMGIRVRPIGEKENRVHHYQLPVDDSFAHLETQFKFFSITDFVEGVLGKTYRPNYVSPVKIGVPMPLMGGEDKYKTPSFNSPICKVCRFQRQPGFGVMKEVAQY</sequence>
<accession>A0A2N9HPP8</accession>
<feature type="signal peptide" evidence="2">
    <location>
        <begin position="1"/>
        <end position="26"/>
    </location>
</feature>
<feature type="region of interest" description="Disordered" evidence="1">
    <location>
        <begin position="83"/>
        <end position="148"/>
    </location>
</feature>
<dbReference type="EMBL" id="OIVN01004223">
    <property type="protein sequence ID" value="SPD16136.1"/>
    <property type="molecule type" value="Genomic_DNA"/>
</dbReference>
<protein>
    <recommendedName>
        <fullName evidence="4">Root cap</fullName>
    </recommendedName>
</protein>
<reference evidence="3" key="1">
    <citation type="submission" date="2018-02" db="EMBL/GenBank/DDBJ databases">
        <authorList>
            <person name="Cohen D.B."/>
            <person name="Kent A.D."/>
        </authorList>
    </citation>
    <scope>NUCLEOTIDE SEQUENCE</scope>
</reference>
<organism evidence="3">
    <name type="scientific">Fagus sylvatica</name>
    <name type="common">Beechnut</name>
    <dbReference type="NCBI Taxonomy" id="28930"/>
    <lineage>
        <taxon>Eukaryota</taxon>
        <taxon>Viridiplantae</taxon>
        <taxon>Streptophyta</taxon>
        <taxon>Embryophyta</taxon>
        <taxon>Tracheophyta</taxon>
        <taxon>Spermatophyta</taxon>
        <taxon>Magnoliopsida</taxon>
        <taxon>eudicotyledons</taxon>
        <taxon>Gunneridae</taxon>
        <taxon>Pentapetalae</taxon>
        <taxon>rosids</taxon>
        <taxon>fabids</taxon>
        <taxon>Fagales</taxon>
        <taxon>Fagaceae</taxon>
        <taxon>Fagus</taxon>
    </lineage>
</organism>
<feature type="region of interest" description="Disordered" evidence="1">
    <location>
        <begin position="34"/>
        <end position="70"/>
    </location>
</feature>
<keyword evidence="2" id="KW-0732">Signal</keyword>
<dbReference type="AlphaFoldDB" id="A0A2N9HPP8"/>